<dbReference type="Pfam" id="PF15370">
    <property type="entry name" value="NOPCHAP1"/>
    <property type="match status" value="1"/>
</dbReference>
<dbReference type="PANTHER" id="PTHR28674:SF1">
    <property type="entry name" value="NOP PROTEIN CHAPERONE 1"/>
    <property type="match status" value="1"/>
</dbReference>
<sequence>MSNEESTSKDHKDLKAQEKGCRGAEEKVLRHSTELLQIGTGSHPSSLLLQKKSPKVPGSLETFRPQPSAVLSSVKRFLPQLSAANEQLLTAAPGQLDIQNVEDCEGPVIEMDLALIATGEDSSSSSSSESSSEEEEEEEEEAGGLNGDSQSDKNTGLMGEVTEQNMRLGKDSRVRKRPKIEELGSDQPRR</sequence>
<feature type="region of interest" description="Disordered" evidence="1">
    <location>
        <begin position="1"/>
        <end position="25"/>
    </location>
</feature>
<dbReference type="OrthoDB" id="1112980at2759"/>
<dbReference type="InterPro" id="IPR027921">
    <property type="entry name" value="NOPCHAP1"/>
</dbReference>
<feature type="compositionally biased region" description="Acidic residues" evidence="1">
    <location>
        <begin position="131"/>
        <end position="142"/>
    </location>
</feature>
<feature type="region of interest" description="Disordered" evidence="1">
    <location>
        <begin position="39"/>
        <end position="64"/>
    </location>
</feature>
<evidence type="ECO:0000313" key="3">
    <source>
        <dbReference type="RefSeq" id="XP_019626025.1"/>
    </source>
</evidence>
<accession>A0A6P4YAG5</accession>
<dbReference type="AlphaFoldDB" id="A0A6P4YAG5"/>
<protein>
    <submittedName>
        <fullName evidence="3">Uncharacterized protein LOC109471176</fullName>
    </submittedName>
</protein>
<evidence type="ECO:0000313" key="2">
    <source>
        <dbReference type="Proteomes" id="UP000515135"/>
    </source>
</evidence>
<gene>
    <name evidence="3" type="primary">LOC109471176</name>
</gene>
<dbReference type="Proteomes" id="UP000515135">
    <property type="component" value="Unplaced"/>
</dbReference>
<dbReference type="RefSeq" id="XP_019626025.1">
    <property type="nucleotide sequence ID" value="XM_019770466.1"/>
</dbReference>
<dbReference type="GeneID" id="109471176"/>
<feature type="compositionally biased region" description="Polar residues" evidence="1">
    <location>
        <begin position="39"/>
        <end position="48"/>
    </location>
</feature>
<feature type="compositionally biased region" description="Basic and acidic residues" evidence="1">
    <location>
        <begin position="179"/>
        <end position="190"/>
    </location>
</feature>
<evidence type="ECO:0000256" key="1">
    <source>
        <dbReference type="SAM" id="MobiDB-lite"/>
    </source>
</evidence>
<proteinExistence type="predicted"/>
<dbReference type="PANTHER" id="PTHR28674">
    <property type="entry name" value="SIMILAR TO DNA SEGMENT, CHR 10, WAYNE STATE UNIVERSITY 102,-EXPRESSED"/>
    <property type="match status" value="1"/>
</dbReference>
<dbReference type="GO" id="GO:0062064">
    <property type="term" value="F:box C/D methylation guide snoRNP complex binding"/>
    <property type="evidence" value="ECO:0007669"/>
    <property type="project" value="TreeGrafter"/>
</dbReference>
<feature type="region of interest" description="Disordered" evidence="1">
    <location>
        <begin position="115"/>
        <end position="190"/>
    </location>
</feature>
<organism evidence="2 3">
    <name type="scientific">Branchiostoma belcheri</name>
    <name type="common">Amphioxus</name>
    <dbReference type="NCBI Taxonomy" id="7741"/>
    <lineage>
        <taxon>Eukaryota</taxon>
        <taxon>Metazoa</taxon>
        <taxon>Chordata</taxon>
        <taxon>Cephalochordata</taxon>
        <taxon>Leptocardii</taxon>
        <taxon>Amphioxiformes</taxon>
        <taxon>Branchiostomatidae</taxon>
        <taxon>Branchiostoma</taxon>
    </lineage>
</organism>
<reference evidence="3" key="1">
    <citation type="submission" date="2025-08" db="UniProtKB">
        <authorList>
            <consortium name="RefSeq"/>
        </authorList>
    </citation>
    <scope>IDENTIFICATION</scope>
    <source>
        <tissue evidence="3">Gonad</tissue>
    </source>
</reference>
<name>A0A6P4YAG5_BRABE</name>
<dbReference type="GO" id="GO:0000492">
    <property type="term" value="P:box C/D snoRNP assembly"/>
    <property type="evidence" value="ECO:0007669"/>
    <property type="project" value="InterPro"/>
</dbReference>
<dbReference type="KEGG" id="bbel:109471176"/>
<keyword evidence="2" id="KW-1185">Reference proteome</keyword>